<name>M1MHZ0_9CLOT</name>
<dbReference type="PATRIC" id="fig|931276.5.peg.2170"/>
<sequence length="65" mass="7666">MGQKIKVNFIKLERKLKYPSGNRPEIIKSNEDESIAVTLNVIDSLLDEERVWELTMKMQMNMLKQ</sequence>
<dbReference type="RefSeq" id="WP_015392257.1">
    <property type="nucleotide sequence ID" value="NC_020291.1"/>
</dbReference>
<dbReference type="Proteomes" id="UP000011728">
    <property type="component" value="Chromosome"/>
</dbReference>
<dbReference type="EMBL" id="CP004121">
    <property type="protein sequence ID" value="AGF55938.1"/>
    <property type="molecule type" value="Genomic_DNA"/>
</dbReference>
<dbReference type="AlphaFoldDB" id="M1MHZ0"/>
<dbReference type="STRING" id="36745.CLSAP_19960"/>
<accession>M1MHZ0</accession>
<evidence type="ECO:0000313" key="1">
    <source>
        <dbReference type="EMBL" id="AGF55938.1"/>
    </source>
</evidence>
<evidence type="ECO:0000313" key="2">
    <source>
        <dbReference type="Proteomes" id="UP000011728"/>
    </source>
</evidence>
<protein>
    <submittedName>
        <fullName evidence="1">Uncharacterized protein</fullName>
    </submittedName>
</protein>
<gene>
    <name evidence="1" type="ORF">Cspa_c21730</name>
</gene>
<dbReference type="HOGENOM" id="CLU_2842105_0_0_9"/>
<reference evidence="1 2" key="1">
    <citation type="submission" date="2013-02" db="EMBL/GenBank/DDBJ databases">
        <title>Genome sequence of Clostridium saccharoperbutylacetonicum N1-4(HMT).</title>
        <authorList>
            <person name="Poehlein A."/>
            <person name="Daniel R."/>
        </authorList>
    </citation>
    <scope>NUCLEOTIDE SEQUENCE [LARGE SCALE GENOMIC DNA]</scope>
    <source>
        <strain evidence="2">N1-4(HMT)</strain>
    </source>
</reference>
<proteinExistence type="predicted"/>
<dbReference type="KEGG" id="csr:Cspa_c21730"/>
<keyword evidence="2" id="KW-1185">Reference proteome</keyword>
<organism evidence="1 2">
    <name type="scientific">Clostridium saccharoperbutylacetonicum N1-4(HMT)</name>
    <dbReference type="NCBI Taxonomy" id="931276"/>
    <lineage>
        <taxon>Bacteria</taxon>
        <taxon>Bacillati</taxon>
        <taxon>Bacillota</taxon>
        <taxon>Clostridia</taxon>
        <taxon>Eubacteriales</taxon>
        <taxon>Clostridiaceae</taxon>
        <taxon>Clostridium</taxon>
    </lineage>
</organism>